<feature type="region of interest" description="Disordered" evidence="1">
    <location>
        <begin position="110"/>
        <end position="149"/>
    </location>
</feature>
<proteinExistence type="predicted"/>
<feature type="region of interest" description="Disordered" evidence="1">
    <location>
        <begin position="340"/>
        <end position="385"/>
    </location>
</feature>
<feature type="region of interest" description="Disordered" evidence="1">
    <location>
        <begin position="67"/>
        <end position="87"/>
    </location>
</feature>
<feature type="compositionally biased region" description="Polar residues" evidence="1">
    <location>
        <begin position="138"/>
        <end position="147"/>
    </location>
</feature>
<accession>A0A9W9X3Q8</accession>
<reference evidence="2" key="2">
    <citation type="journal article" date="2023" name="IMA Fungus">
        <title>Comparative genomic study of the Penicillium genus elucidates a diverse pangenome and 15 lateral gene transfer events.</title>
        <authorList>
            <person name="Petersen C."/>
            <person name="Sorensen T."/>
            <person name="Nielsen M.R."/>
            <person name="Sondergaard T.E."/>
            <person name="Sorensen J.L."/>
            <person name="Fitzpatrick D.A."/>
            <person name="Frisvad J.C."/>
            <person name="Nielsen K.L."/>
        </authorList>
    </citation>
    <scope>NUCLEOTIDE SEQUENCE</scope>
    <source>
        <strain evidence="2">IBT 17660</strain>
    </source>
</reference>
<organism evidence="2 3">
    <name type="scientific">Penicillium desertorum</name>
    <dbReference type="NCBI Taxonomy" id="1303715"/>
    <lineage>
        <taxon>Eukaryota</taxon>
        <taxon>Fungi</taxon>
        <taxon>Dikarya</taxon>
        <taxon>Ascomycota</taxon>
        <taxon>Pezizomycotina</taxon>
        <taxon>Eurotiomycetes</taxon>
        <taxon>Eurotiomycetidae</taxon>
        <taxon>Eurotiales</taxon>
        <taxon>Aspergillaceae</taxon>
        <taxon>Penicillium</taxon>
    </lineage>
</organism>
<feature type="compositionally biased region" description="Low complexity" evidence="1">
    <location>
        <begin position="354"/>
        <end position="376"/>
    </location>
</feature>
<name>A0A9W9X3Q8_9EURO</name>
<feature type="region of interest" description="Disordered" evidence="1">
    <location>
        <begin position="474"/>
        <end position="496"/>
    </location>
</feature>
<evidence type="ECO:0000313" key="3">
    <source>
        <dbReference type="Proteomes" id="UP001147760"/>
    </source>
</evidence>
<keyword evidence="3" id="KW-1185">Reference proteome</keyword>
<feature type="compositionally biased region" description="Low complexity" evidence="1">
    <location>
        <begin position="296"/>
        <end position="321"/>
    </location>
</feature>
<dbReference type="AlphaFoldDB" id="A0A9W9X3Q8"/>
<sequence>MSPVNQKTGSRTIRRHLFSLSSVFRSQESKRASVAAAVQEEPTCMERIHYPVFNPLDPRHNPEISTLSWDAREQRNSPSESRSPMAWVQSISRRSLHRARSGLMALRSGFGHRSSEESNTEKGFVGPVALRGERQRQGESTGAYTSETQEDMNFGAELSRMDLAPPPPSSHTEVGSLVHVPSINSIHGSFATVPASASTSALYQSSSRAVSNSGADSTHSQADDHDLDFQFAGNGELEANMNSEDHLAHTTPSTENHLVRQTLGLAISTDEEIKMSTRNLADPQSACGEQQATNLQQQNTSSDTQTSDESSSSIPISRQSSAEVRFAFPGIYHEALNQWTRQHGSPSPNQHIANSENSPNTSPHSSSPSQHNASLSQHSPDPSEHITALHEQEEASYASQGPFEHIVLQDDTHSNMPPYHEQDESLIPLMAPQTSITHSQERQPFYYPNPLNRISNQSFGERWSSIFERTSTQRSSVEDYSSHYTPADTTSRDVTSTEMTSMESTTNDTFSPWSPIDSELLFPSPVEDRNDYFLVDGNKRHSQYPDGGNELVKSAQHTTSNCGNTRNPQEPTQVASQGIMSLPLLSDGIPSAGFDFVEEDTDDEFYPGIVQPRQFW</sequence>
<comment type="caution">
    <text evidence="2">The sequence shown here is derived from an EMBL/GenBank/DDBJ whole genome shotgun (WGS) entry which is preliminary data.</text>
</comment>
<dbReference type="OrthoDB" id="4185962at2759"/>
<protein>
    <submittedName>
        <fullName evidence="2">Uncharacterized protein</fullName>
    </submittedName>
</protein>
<dbReference type="Proteomes" id="UP001147760">
    <property type="component" value="Unassembled WGS sequence"/>
</dbReference>
<gene>
    <name evidence="2" type="ORF">N7530_002545</name>
</gene>
<feature type="compositionally biased region" description="Polar residues" evidence="1">
    <location>
        <begin position="482"/>
        <end position="494"/>
    </location>
</feature>
<evidence type="ECO:0000256" key="1">
    <source>
        <dbReference type="SAM" id="MobiDB-lite"/>
    </source>
</evidence>
<dbReference type="EMBL" id="JAPWDO010000002">
    <property type="protein sequence ID" value="KAJ5483299.1"/>
    <property type="molecule type" value="Genomic_DNA"/>
</dbReference>
<evidence type="ECO:0000313" key="2">
    <source>
        <dbReference type="EMBL" id="KAJ5483299.1"/>
    </source>
</evidence>
<reference evidence="2" key="1">
    <citation type="submission" date="2022-12" db="EMBL/GenBank/DDBJ databases">
        <authorList>
            <person name="Petersen C."/>
        </authorList>
    </citation>
    <scope>NUCLEOTIDE SEQUENCE</scope>
    <source>
        <strain evidence="2">IBT 17660</strain>
    </source>
</reference>
<feature type="compositionally biased region" description="Polar residues" evidence="1">
    <location>
        <begin position="340"/>
        <end position="353"/>
    </location>
</feature>
<feature type="region of interest" description="Disordered" evidence="1">
    <location>
        <begin position="280"/>
        <end position="321"/>
    </location>
</feature>